<dbReference type="Proteomes" id="UP000799770">
    <property type="component" value="Unassembled WGS sequence"/>
</dbReference>
<accession>A0A6A5ZRD7</accession>
<dbReference type="EMBL" id="ML977311">
    <property type="protein sequence ID" value="KAF2122240.1"/>
    <property type="molecule type" value="Genomic_DNA"/>
</dbReference>
<dbReference type="AlphaFoldDB" id="A0A6A5ZRD7"/>
<dbReference type="PANTHER" id="PTHR33112:SF1">
    <property type="entry name" value="HETEROKARYON INCOMPATIBILITY DOMAIN-CONTAINING PROTEIN"/>
    <property type="match status" value="1"/>
</dbReference>
<feature type="domain" description="Heterokaryon incompatibility" evidence="1">
    <location>
        <begin position="179"/>
        <end position="326"/>
    </location>
</feature>
<evidence type="ECO:0000313" key="3">
    <source>
        <dbReference type="Proteomes" id="UP000799770"/>
    </source>
</evidence>
<gene>
    <name evidence="2" type="ORF">BDV96DRAFT_140629</name>
</gene>
<keyword evidence="3" id="KW-1185">Reference proteome</keyword>
<sequence>MSTVGKRGTAEPLNWIETHKCWVDLRDSRWHESDRKGILVLSIGHLDELRHRAHCDVCLQIYQLLEAEITSKFGGVANLRAEQTLCEFAYYERNHEIVLRLTDNSIVLNLDAADLPRSMFKHLSRTRIDAADIRAWIMDCDKNHITCKSVRPKHLGHHTVIMIDVVDDCLVSTILSIEYVALSYTWGGKAGLTLRRANFKELYMHGSLREQQEYIPKTIRDAMLLTSTLGRRYLWVDALCIVQDDEINKVQQIQLMSSIYTGASFTIVAADGSHADHGLLGIGATHRQPPQAILSFSLSQKFIIDLNADVPSHPTPYFQRGWTYQEFYLSNRLLVFYRSSVLWRCHENSYREGSSKPISVFNFLPGYINEHDLLHALGWPRFSSYANLVNEYNSRRLSYDTDALHAFTGILNRLMDIFSGGFLQALPELYFDIALLWQSFKPLRRRQSQSHQYPLPSWSWVGWDGILETDWSFVIESPMIQDPEHGAFGKGPVVTLPITTWYKSSSISGQRIRIDNSYYQYYKLRVPTVFGLDEQKKIDEMNNYAAIEGSLGSPGVWMSGWTLSSRVLGSDNTYTSESRDVRPCWVHSDLEHAFKYPIPMNRPSGPLDSPDMQYLHCRTHRTFLDLGTVVYQEKEWSSAYVTILGKDEAIVGVLNLNAAVHVRGMHAECEMIAISRGYCDMVQKPETWLHETRNLDCLLEIAHMQNIKLDVQTQLPNYLEYLRQRIRYYEFYNVMWIERKDGIAYRKAVGRVFKKAWERLALEEIDVVLG</sequence>
<dbReference type="OrthoDB" id="3797723at2759"/>
<protein>
    <submittedName>
        <fullName evidence="2">Heterokaryon incompatibility protein-domain-containing protein</fullName>
    </submittedName>
</protein>
<dbReference type="InterPro" id="IPR010730">
    <property type="entry name" value="HET"/>
</dbReference>
<reference evidence="2" key="1">
    <citation type="journal article" date="2020" name="Stud. Mycol.">
        <title>101 Dothideomycetes genomes: a test case for predicting lifestyles and emergence of pathogens.</title>
        <authorList>
            <person name="Haridas S."/>
            <person name="Albert R."/>
            <person name="Binder M."/>
            <person name="Bloem J."/>
            <person name="Labutti K."/>
            <person name="Salamov A."/>
            <person name="Andreopoulos B."/>
            <person name="Baker S."/>
            <person name="Barry K."/>
            <person name="Bills G."/>
            <person name="Bluhm B."/>
            <person name="Cannon C."/>
            <person name="Castanera R."/>
            <person name="Culley D."/>
            <person name="Daum C."/>
            <person name="Ezra D."/>
            <person name="Gonzalez J."/>
            <person name="Henrissat B."/>
            <person name="Kuo A."/>
            <person name="Liang C."/>
            <person name="Lipzen A."/>
            <person name="Lutzoni F."/>
            <person name="Magnuson J."/>
            <person name="Mondo S."/>
            <person name="Nolan M."/>
            <person name="Ohm R."/>
            <person name="Pangilinan J."/>
            <person name="Park H.-J."/>
            <person name="Ramirez L."/>
            <person name="Alfaro M."/>
            <person name="Sun H."/>
            <person name="Tritt A."/>
            <person name="Yoshinaga Y."/>
            <person name="Zwiers L.-H."/>
            <person name="Turgeon B."/>
            <person name="Goodwin S."/>
            <person name="Spatafora J."/>
            <person name="Crous P."/>
            <person name="Grigoriev I."/>
        </authorList>
    </citation>
    <scope>NUCLEOTIDE SEQUENCE</scope>
    <source>
        <strain evidence="2">CBS 627.86</strain>
    </source>
</reference>
<dbReference type="PANTHER" id="PTHR33112">
    <property type="entry name" value="DOMAIN PROTEIN, PUTATIVE-RELATED"/>
    <property type="match status" value="1"/>
</dbReference>
<proteinExistence type="predicted"/>
<name>A0A6A5ZRD7_9PLEO</name>
<evidence type="ECO:0000313" key="2">
    <source>
        <dbReference type="EMBL" id="KAF2122240.1"/>
    </source>
</evidence>
<organism evidence="2 3">
    <name type="scientific">Lophiotrema nucula</name>
    <dbReference type="NCBI Taxonomy" id="690887"/>
    <lineage>
        <taxon>Eukaryota</taxon>
        <taxon>Fungi</taxon>
        <taxon>Dikarya</taxon>
        <taxon>Ascomycota</taxon>
        <taxon>Pezizomycotina</taxon>
        <taxon>Dothideomycetes</taxon>
        <taxon>Pleosporomycetidae</taxon>
        <taxon>Pleosporales</taxon>
        <taxon>Lophiotremataceae</taxon>
        <taxon>Lophiotrema</taxon>
    </lineage>
</organism>
<dbReference type="Pfam" id="PF06985">
    <property type="entry name" value="HET"/>
    <property type="match status" value="1"/>
</dbReference>
<evidence type="ECO:0000259" key="1">
    <source>
        <dbReference type="Pfam" id="PF06985"/>
    </source>
</evidence>